<evidence type="ECO:0000313" key="9">
    <source>
        <dbReference type="EMBL" id="PRD45739.1"/>
    </source>
</evidence>
<dbReference type="GO" id="GO:0007062">
    <property type="term" value="P:sister chromatid cohesion"/>
    <property type="evidence" value="ECO:0007669"/>
    <property type="project" value="InterPro"/>
</dbReference>
<organism evidence="9 10">
    <name type="scientific">Phyllobacterium phragmitis</name>
    <dbReference type="NCBI Taxonomy" id="2670329"/>
    <lineage>
        <taxon>Bacteria</taxon>
        <taxon>Pseudomonadati</taxon>
        <taxon>Pseudomonadota</taxon>
        <taxon>Alphaproteobacteria</taxon>
        <taxon>Hyphomicrobiales</taxon>
        <taxon>Phyllobacteriaceae</taxon>
        <taxon>Phyllobacterium</taxon>
    </lineage>
</organism>
<dbReference type="InterPro" id="IPR003395">
    <property type="entry name" value="RecF/RecN/SMC_N"/>
</dbReference>
<evidence type="ECO:0000256" key="2">
    <source>
        <dbReference type="ARBA" id="ARBA00022490"/>
    </source>
</evidence>
<comment type="similarity">
    <text evidence="7">Belongs to the SMC family.</text>
</comment>
<dbReference type="Proteomes" id="UP000239434">
    <property type="component" value="Unassembled WGS sequence"/>
</dbReference>
<comment type="caution">
    <text evidence="9">The sequence shown here is derived from an EMBL/GenBank/DDBJ whole genome shotgun (WGS) entry which is preliminary data.</text>
</comment>
<dbReference type="NCBIfam" id="TIGR02168">
    <property type="entry name" value="SMC_prok_B"/>
    <property type="match status" value="1"/>
</dbReference>
<dbReference type="Pfam" id="PF02463">
    <property type="entry name" value="SMC_N"/>
    <property type="match status" value="1"/>
</dbReference>
<dbReference type="GO" id="GO:0003677">
    <property type="term" value="F:DNA binding"/>
    <property type="evidence" value="ECO:0007669"/>
    <property type="project" value="UniProtKB-UniRule"/>
</dbReference>
<dbReference type="EMBL" id="PVBR01000001">
    <property type="protein sequence ID" value="PRD45739.1"/>
    <property type="molecule type" value="Genomic_DNA"/>
</dbReference>
<sequence>MRFSKLRLVGFKSFVEPMEFVIENGLTGVVGPNGCGKSNLVEALRWVMGESSYKNMRASGMDDVIFSGSGTRPARNTAEVTLFLDNQDRAAPSAYNDADELQVSRRIEREAGSVYRINGKEARAKDVQLLFADQSTGARSPSMVGQGRIGELIQAKPQARRALLEEAAGISGLHTRRHEAELRLRAAETNLGRLEDVVGELGAQVESLKRQARQANRFKALSADIRSSEAILLHLKWTLAKAQEAEAQSALSTATSAVAERAQAQMAAAREQAIAAHRLPDLRDAEAKAAAALQRLTIARTQLDEEAERIRARRSELFKRLEQFAADVVREEQMVHENADILARLDEEERGLNADNDAADNRDIETRAAFESADAKLRESEAALARVTAERAEAAAERAQIERSLREAADRRDRLTSQMQDVEREIAAIAAQIAALADPEEKRLAVEAAEETVIAAEEAAIAAEEHVERTRAGEAALRQPLNEARSELNRIETEARTLARIINADASDLFAAVLEQVRVEKGFETALGAALGEDLDAPTDAGAPVFWAGTDDAGGDPALPEGVQALADLVNAPRQLARRLAQIGVVDEADGSRLQTLLKPGQRLVSREGALWRWDGYTASADAPTPAAQRLAQKNRLAELDLEAVEATKHLQSAEAAVAQGEAALREAVERERTARDHWRATQRALDEAREALVAAERAAGQLSSRRAALDEAKARIAESLDEAQIQFADADDHLAAMPDIEEVDTRLAALTGEVMADRAALAEARAAHEGLRREAEARVRRLEAIGQERKSWVARAQNAGRQIEALAERRAEAAAEAEGLADAPDEIEQRRRALLSQLSQAEALRQEAADKLAVAEAKQAELDKLATQAIQDLAASREARARGEERGSAAQERRQDAERRILEALNCQPHEAMRMTGLGPDDPLPDVEQVEQRLERLKIERERLGAVNLRADEEQRELAERLEAIVGEREDIIEAIKKLRQAIQSLNREGRERLLAAFDVVNAQFQRLFTHLFGGGTAELQLIESDDPLDAGLEILARPPGKKPQTMTLLSGGEQALTAMALIFAVFLTNPAPICVLDEVDAPLDDHNVERFCNLMDEMAATTETRFVVITHNPITMARMSRLFGVTMAEQGVSQLVSVDLQMAERLLEAS</sequence>
<keyword evidence="2 7" id="KW-0963">Cytoplasm</keyword>
<evidence type="ECO:0000313" key="10">
    <source>
        <dbReference type="Proteomes" id="UP000239434"/>
    </source>
</evidence>
<comment type="function">
    <text evidence="7">Required for chromosome condensation and partitioning.</text>
</comment>
<dbReference type="GO" id="GO:0005737">
    <property type="term" value="C:cytoplasm"/>
    <property type="evidence" value="ECO:0007669"/>
    <property type="project" value="UniProtKB-SubCell"/>
</dbReference>
<evidence type="ECO:0000256" key="4">
    <source>
        <dbReference type="ARBA" id="ARBA00022840"/>
    </source>
</evidence>
<proteinExistence type="inferred from homology"/>
<dbReference type="Gene3D" id="3.40.50.300">
    <property type="entry name" value="P-loop containing nucleotide triphosphate hydrolases"/>
    <property type="match status" value="2"/>
</dbReference>
<gene>
    <name evidence="7 9" type="primary">smc</name>
    <name evidence="9" type="ORF">C5748_00830</name>
</gene>
<evidence type="ECO:0000256" key="3">
    <source>
        <dbReference type="ARBA" id="ARBA00022741"/>
    </source>
</evidence>
<dbReference type="InterPro" id="IPR036277">
    <property type="entry name" value="SMC_hinge_sf"/>
</dbReference>
<dbReference type="SUPFAM" id="SSF75553">
    <property type="entry name" value="Smc hinge domain"/>
    <property type="match status" value="1"/>
</dbReference>
<keyword evidence="6 7" id="KW-0238">DNA-binding</keyword>
<comment type="subunit">
    <text evidence="7">Homodimer.</text>
</comment>
<dbReference type="InterPro" id="IPR027417">
    <property type="entry name" value="P-loop_NTPase"/>
</dbReference>
<dbReference type="PIRSF" id="PIRSF005719">
    <property type="entry name" value="SMC"/>
    <property type="match status" value="1"/>
</dbReference>
<reference evidence="9 10" key="1">
    <citation type="submission" date="2018-02" db="EMBL/GenBank/DDBJ databases">
        <title>The draft genome of Phyllobacterium sp. 1N-3.</title>
        <authorList>
            <person name="Liu L."/>
            <person name="Li L."/>
            <person name="Zhang X."/>
            <person name="Wang T."/>
            <person name="Liang L."/>
        </authorList>
    </citation>
    <scope>NUCLEOTIDE SEQUENCE [LARGE SCALE GENOMIC DNA]</scope>
    <source>
        <strain evidence="9 10">1N-3</strain>
    </source>
</reference>
<evidence type="ECO:0000259" key="8">
    <source>
        <dbReference type="Pfam" id="PF02463"/>
    </source>
</evidence>
<dbReference type="RefSeq" id="WP_105740037.1">
    <property type="nucleotide sequence ID" value="NZ_PVBR01000001.1"/>
</dbReference>
<dbReference type="HAMAP" id="MF_01894">
    <property type="entry name" value="Smc_prok"/>
    <property type="match status" value="1"/>
</dbReference>
<feature type="coiled-coil region" evidence="7">
    <location>
        <begin position="177"/>
        <end position="211"/>
    </location>
</feature>
<dbReference type="GO" id="GO:0030261">
    <property type="term" value="P:chromosome condensation"/>
    <property type="evidence" value="ECO:0007669"/>
    <property type="project" value="InterPro"/>
</dbReference>
<dbReference type="GO" id="GO:0006260">
    <property type="term" value="P:DNA replication"/>
    <property type="evidence" value="ECO:0007669"/>
    <property type="project" value="UniProtKB-UniRule"/>
</dbReference>
<comment type="subcellular location">
    <subcellularLocation>
        <location evidence="1 7">Cytoplasm</location>
    </subcellularLocation>
</comment>
<dbReference type="GO" id="GO:0007059">
    <property type="term" value="P:chromosome segregation"/>
    <property type="evidence" value="ECO:0007669"/>
    <property type="project" value="UniProtKB-UniRule"/>
</dbReference>
<accession>A0A2S9IYY3</accession>
<dbReference type="InterPro" id="IPR024704">
    <property type="entry name" value="SMC"/>
</dbReference>
<keyword evidence="3 7" id="KW-0547">Nucleotide-binding</keyword>
<evidence type="ECO:0000256" key="5">
    <source>
        <dbReference type="ARBA" id="ARBA00023054"/>
    </source>
</evidence>
<protein>
    <recommendedName>
        <fullName evidence="7">Chromosome partition protein Smc</fullName>
    </recommendedName>
</protein>
<dbReference type="PANTHER" id="PTHR43977">
    <property type="entry name" value="STRUCTURAL MAINTENANCE OF CHROMOSOMES PROTEIN 3"/>
    <property type="match status" value="1"/>
</dbReference>
<feature type="coiled-coil region" evidence="7">
    <location>
        <begin position="628"/>
        <end position="706"/>
    </location>
</feature>
<dbReference type="CDD" id="cd03278">
    <property type="entry name" value="ABC_SMC_barmotin"/>
    <property type="match status" value="1"/>
</dbReference>
<evidence type="ECO:0000256" key="1">
    <source>
        <dbReference type="ARBA" id="ARBA00004496"/>
    </source>
</evidence>
<dbReference type="SUPFAM" id="SSF52540">
    <property type="entry name" value="P-loop containing nucleoside triphosphate hydrolases"/>
    <property type="match status" value="1"/>
</dbReference>
<feature type="binding site" evidence="7">
    <location>
        <begin position="32"/>
        <end position="39"/>
    </location>
    <ligand>
        <name>ATP</name>
        <dbReference type="ChEBI" id="CHEBI:30616"/>
    </ligand>
</feature>
<dbReference type="AlphaFoldDB" id="A0A2S9IYY3"/>
<dbReference type="GO" id="GO:0016887">
    <property type="term" value="F:ATP hydrolysis activity"/>
    <property type="evidence" value="ECO:0007669"/>
    <property type="project" value="InterPro"/>
</dbReference>
<keyword evidence="5 7" id="KW-0175">Coiled coil</keyword>
<dbReference type="GO" id="GO:0005694">
    <property type="term" value="C:chromosome"/>
    <property type="evidence" value="ECO:0007669"/>
    <property type="project" value="InterPro"/>
</dbReference>
<feature type="coiled-coil region" evidence="7">
    <location>
        <begin position="928"/>
        <end position="990"/>
    </location>
</feature>
<name>A0A2S9IYY3_9HYPH</name>
<feature type="coiled-coil region" evidence="7">
    <location>
        <begin position="766"/>
        <end position="866"/>
    </location>
</feature>
<feature type="coiled-coil region" evidence="7">
    <location>
        <begin position="259"/>
        <end position="501"/>
    </location>
</feature>
<keyword evidence="4 7" id="KW-0067">ATP-binding</keyword>
<dbReference type="GO" id="GO:0005524">
    <property type="term" value="F:ATP binding"/>
    <property type="evidence" value="ECO:0007669"/>
    <property type="project" value="UniProtKB-UniRule"/>
</dbReference>
<dbReference type="FunFam" id="3.40.50.300:FF:000901">
    <property type="entry name" value="Chromosome partition protein Smc"/>
    <property type="match status" value="1"/>
</dbReference>
<feature type="domain" description="RecF/RecN/SMC N-terminal" evidence="8">
    <location>
        <begin position="4"/>
        <end position="1135"/>
    </location>
</feature>
<dbReference type="InterPro" id="IPR011890">
    <property type="entry name" value="SMC_prok"/>
</dbReference>
<keyword evidence="10" id="KW-1185">Reference proteome</keyword>
<evidence type="ECO:0000256" key="7">
    <source>
        <dbReference type="HAMAP-Rule" id="MF_01894"/>
    </source>
</evidence>
<comment type="domain">
    <text evidence="7">Contains large globular domains required for ATP hydrolysis at each terminus and a third globular domain forming a flexible hinge near the middle of the molecule. These domains are separated by coiled-coil structures.</text>
</comment>
<evidence type="ECO:0000256" key="6">
    <source>
        <dbReference type="ARBA" id="ARBA00023125"/>
    </source>
</evidence>